<evidence type="ECO:0000313" key="2">
    <source>
        <dbReference type="Proteomes" id="UP000485058"/>
    </source>
</evidence>
<dbReference type="EMBL" id="BLLF01000084">
    <property type="protein sequence ID" value="GFH07260.1"/>
    <property type="molecule type" value="Genomic_DNA"/>
</dbReference>
<dbReference type="AlphaFoldDB" id="A0A699YAR8"/>
<comment type="caution">
    <text evidence="1">The sequence shown here is derived from an EMBL/GenBank/DDBJ whole genome shotgun (WGS) entry which is preliminary data.</text>
</comment>
<name>A0A699YAR8_HAELA</name>
<sequence>MYTSPPAMMVEVWWRLAGTVPHKRWASDPDPVFPFPVLWDAWLTWRQLVNVVAHGSLPTELVAKRLGVTGATLLMVLAHAQLSSRSAQRVRSYAELVAKRLGVTGATLLMVLAHAQLSSRSAQRVRSYAGMAQWACRLQAD</sequence>
<gene>
    <name evidence="1" type="ORF">HaLaN_02040</name>
</gene>
<organism evidence="1 2">
    <name type="scientific">Haematococcus lacustris</name>
    <name type="common">Green alga</name>
    <name type="synonym">Haematococcus pluvialis</name>
    <dbReference type="NCBI Taxonomy" id="44745"/>
    <lineage>
        <taxon>Eukaryota</taxon>
        <taxon>Viridiplantae</taxon>
        <taxon>Chlorophyta</taxon>
        <taxon>core chlorophytes</taxon>
        <taxon>Chlorophyceae</taxon>
        <taxon>CS clade</taxon>
        <taxon>Chlamydomonadales</taxon>
        <taxon>Haematococcaceae</taxon>
        <taxon>Haematococcus</taxon>
    </lineage>
</organism>
<protein>
    <submittedName>
        <fullName evidence="1">Uncharacterized protein</fullName>
    </submittedName>
</protein>
<evidence type="ECO:0000313" key="1">
    <source>
        <dbReference type="EMBL" id="GFH07260.1"/>
    </source>
</evidence>
<proteinExistence type="predicted"/>
<accession>A0A699YAR8</accession>
<dbReference type="Proteomes" id="UP000485058">
    <property type="component" value="Unassembled WGS sequence"/>
</dbReference>
<keyword evidence="2" id="KW-1185">Reference proteome</keyword>
<reference evidence="1 2" key="1">
    <citation type="submission" date="2020-02" db="EMBL/GenBank/DDBJ databases">
        <title>Draft genome sequence of Haematococcus lacustris strain NIES-144.</title>
        <authorList>
            <person name="Morimoto D."/>
            <person name="Nakagawa S."/>
            <person name="Yoshida T."/>
            <person name="Sawayama S."/>
        </authorList>
    </citation>
    <scope>NUCLEOTIDE SEQUENCE [LARGE SCALE GENOMIC DNA]</scope>
    <source>
        <strain evidence="1 2">NIES-144</strain>
    </source>
</reference>